<dbReference type="InterPro" id="IPR002401">
    <property type="entry name" value="Cyt_P450_E_grp-I"/>
</dbReference>
<dbReference type="HOGENOM" id="CLU_001570_14_11_1"/>
<dbReference type="Proteomes" id="UP000006039">
    <property type="component" value="Unassembled WGS sequence"/>
</dbReference>
<organism evidence="15">
    <name type="scientific">Gaeumannomyces tritici (strain R3-111a-1)</name>
    <name type="common">Wheat and barley take-all root rot fungus</name>
    <name type="synonym">Gaeumannomyces graminis var. tritici</name>
    <dbReference type="NCBI Taxonomy" id="644352"/>
    <lineage>
        <taxon>Eukaryota</taxon>
        <taxon>Fungi</taxon>
        <taxon>Dikarya</taxon>
        <taxon>Ascomycota</taxon>
        <taxon>Pezizomycotina</taxon>
        <taxon>Sordariomycetes</taxon>
        <taxon>Sordariomycetidae</taxon>
        <taxon>Magnaporthales</taxon>
        <taxon>Magnaporthaceae</taxon>
        <taxon>Gaeumannomyces</taxon>
    </lineage>
</organism>
<dbReference type="VEuPathDB" id="FungiDB:GGTG_05671"/>
<name>J3NWK8_GAET3</name>
<dbReference type="GO" id="GO:0004497">
    <property type="term" value="F:monooxygenase activity"/>
    <property type="evidence" value="ECO:0007669"/>
    <property type="project" value="UniProtKB-KW"/>
</dbReference>
<reference evidence="15" key="3">
    <citation type="submission" date="2010-09" db="EMBL/GenBank/DDBJ databases">
        <title>Annotation of Gaeumannomyces graminis var. tritici R3-111a-1.</title>
        <authorList>
            <consortium name="The Broad Institute Genome Sequencing Platform"/>
            <person name="Ma L.-J."/>
            <person name="Dead R."/>
            <person name="Young S.K."/>
            <person name="Zeng Q."/>
            <person name="Gargeya S."/>
            <person name="Fitzgerald M."/>
            <person name="Haas B."/>
            <person name="Abouelleil A."/>
            <person name="Alvarado L."/>
            <person name="Arachchi H.M."/>
            <person name="Berlin A."/>
            <person name="Brown A."/>
            <person name="Chapman S.B."/>
            <person name="Chen Z."/>
            <person name="Dunbar C."/>
            <person name="Freedman E."/>
            <person name="Gearin G."/>
            <person name="Gellesch M."/>
            <person name="Goldberg J."/>
            <person name="Griggs A."/>
            <person name="Gujja S."/>
            <person name="Heiman D."/>
            <person name="Howarth C."/>
            <person name="Larson L."/>
            <person name="Lui A."/>
            <person name="MacDonald P.J.P."/>
            <person name="Mehta T."/>
            <person name="Montmayeur A."/>
            <person name="Murphy C."/>
            <person name="Neiman D."/>
            <person name="Pearson M."/>
            <person name="Priest M."/>
            <person name="Roberts A."/>
            <person name="Saif S."/>
            <person name="Shea T."/>
            <person name="Shenoy N."/>
            <person name="Sisk P."/>
            <person name="Stolte C."/>
            <person name="Sykes S."/>
            <person name="Yandava C."/>
            <person name="Wortman J."/>
            <person name="Nusbaum C."/>
            <person name="Birren B."/>
        </authorList>
    </citation>
    <scope>NUCLEOTIDE SEQUENCE</scope>
    <source>
        <strain evidence="15">R3-111a-1</strain>
    </source>
</reference>
<dbReference type="GO" id="GO:0016020">
    <property type="term" value="C:membrane"/>
    <property type="evidence" value="ECO:0007669"/>
    <property type="project" value="UniProtKB-SubCell"/>
</dbReference>
<protein>
    <submittedName>
        <fullName evidence="15">Isotrichodermin C-15 hydroxylase</fullName>
    </submittedName>
</protein>
<dbReference type="PANTHER" id="PTHR24305:SF237">
    <property type="entry name" value="CYTOCHROME P450 MONOOXYGENASE ATNE-RELATED"/>
    <property type="match status" value="1"/>
</dbReference>
<evidence type="ECO:0000256" key="2">
    <source>
        <dbReference type="ARBA" id="ARBA00004370"/>
    </source>
</evidence>
<keyword evidence="5 14" id="KW-0812">Transmembrane</keyword>
<keyword evidence="6 12" id="KW-0479">Metal-binding</keyword>
<dbReference type="AlphaFoldDB" id="J3NWK8"/>
<dbReference type="FunFam" id="1.10.630.10:FF:000063">
    <property type="entry name" value="Cytochrome P450 monooxygenase"/>
    <property type="match status" value="1"/>
</dbReference>
<dbReference type="OrthoDB" id="1470350at2759"/>
<evidence type="ECO:0000256" key="9">
    <source>
        <dbReference type="ARBA" id="ARBA00023004"/>
    </source>
</evidence>
<dbReference type="InterPro" id="IPR001128">
    <property type="entry name" value="Cyt_P450"/>
</dbReference>
<evidence type="ECO:0000256" key="7">
    <source>
        <dbReference type="ARBA" id="ARBA00022989"/>
    </source>
</evidence>
<reference evidence="17" key="1">
    <citation type="submission" date="2010-07" db="EMBL/GenBank/DDBJ databases">
        <title>The genome sequence of Gaeumannomyces graminis var. tritici strain R3-111a-1.</title>
        <authorList>
            <consortium name="The Broad Institute Genome Sequencing Platform"/>
            <person name="Ma L.-J."/>
            <person name="Dead R."/>
            <person name="Young S."/>
            <person name="Zeng Q."/>
            <person name="Koehrsen M."/>
            <person name="Alvarado L."/>
            <person name="Berlin A."/>
            <person name="Chapman S.B."/>
            <person name="Chen Z."/>
            <person name="Freedman E."/>
            <person name="Gellesch M."/>
            <person name="Goldberg J."/>
            <person name="Griggs A."/>
            <person name="Gujja S."/>
            <person name="Heilman E.R."/>
            <person name="Heiman D."/>
            <person name="Hepburn T."/>
            <person name="Howarth C."/>
            <person name="Jen D."/>
            <person name="Larson L."/>
            <person name="Mehta T."/>
            <person name="Neiman D."/>
            <person name="Pearson M."/>
            <person name="Roberts A."/>
            <person name="Saif S."/>
            <person name="Shea T."/>
            <person name="Shenoy N."/>
            <person name="Sisk P."/>
            <person name="Stolte C."/>
            <person name="Sykes S."/>
            <person name="Walk T."/>
            <person name="White J."/>
            <person name="Yandava C."/>
            <person name="Haas B."/>
            <person name="Nusbaum C."/>
            <person name="Birren B."/>
        </authorList>
    </citation>
    <scope>NUCLEOTIDE SEQUENCE [LARGE SCALE GENOMIC DNA]</scope>
    <source>
        <strain evidence="17">R3-111a-1</strain>
    </source>
</reference>
<evidence type="ECO:0000313" key="16">
    <source>
        <dbReference type="EnsemblFungi" id="EJT75740"/>
    </source>
</evidence>
<evidence type="ECO:0000256" key="4">
    <source>
        <dbReference type="ARBA" id="ARBA00022617"/>
    </source>
</evidence>
<dbReference type="EMBL" id="GL385397">
    <property type="protein sequence ID" value="EJT75740.1"/>
    <property type="molecule type" value="Genomic_DNA"/>
</dbReference>
<dbReference type="CDD" id="cd11061">
    <property type="entry name" value="CYP67-like"/>
    <property type="match status" value="1"/>
</dbReference>
<evidence type="ECO:0000256" key="10">
    <source>
        <dbReference type="ARBA" id="ARBA00023033"/>
    </source>
</evidence>
<evidence type="ECO:0000256" key="1">
    <source>
        <dbReference type="ARBA" id="ARBA00001971"/>
    </source>
</evidence>
<keyword evidence="4 12" id="KW-0349">Heme</keyword>
<comment type="cofactor">
    <cofactor evidence="1 12">
        <name>heme</name>
        <dbReference type="ChEBI" id="CHEBI:30413"/>
    </cofactor>
</comment>
<evidence type="ECO:0000256" key="3">
    <source>
        <dbReference type="ARBA" id="ARBA00010617"/>
    </source>
</evidence>
<dbReference type="GO" id="GO:1902181">
    <property type="term" value="P:verruculogen biosynthetic process"/>
    <property type="evidence" value="ECO:0007669"/>
    <property type="project" value="UniProtKB-ARBA"/>
</dbReference>
<proteinExistence type="inferred from homology"/>
<feature type="binding site" description="axial binding residue" evidence="12">
    <location>
        <position position="456"/>
    </location>
    <ligand>
        <name>heme</name>
        <dbReference type="ChEBI" id="CHEBI:30413"/>
    </ligand>
    <ligandPart>
        <name>Fe</name>
        <dbReference type="ChEBI" id="CHEBI:18248"/>
    </ligandPart>
</feature>
<reference evidence="15" key="2">
    <citation type="submission" date="2010-07" db="EMBL/GenBank/DDBJ databases">
        <authorList>
            <consortium name="The Broad Institute Genome Sequencing Platform"/>
            <consortium name="Broad Institute Genome Sequencing Center for Infectious Disease"/>
            <person name="Ma L.-J."/>
            <person name="Dead R."/>
            <person name="Young S."/>
            <person name="Zeng Q."/>
            <person name="Koehrsen M."/>
            <person name="Alvarado L."/>
            <person name="Berlin A."/>
            <person name="Chapman S.B."/>
            <person name="Chen Z."/>
            <person name="Freedman E."/>
            <person name="Gellesch M."/>
            <person name="Goldberg J."/>
            <person name="Griggs A."/>
            <person name="Gujja S."/>
            <person name="Heilman E.R."/>
            <person name="Heiman D."/>
            <person name="Hepburn T."/>
            <person name="Howarth C."/>
            <person name="Jen D."/>
            <person name="Larson L."/>
            <person name="Mehta T."/>
            <person name="Neiman D."/>
            <person name="Pearson M."/>
            <person name="Roberts A."/>
            <person name="Saif S."/>
            <person name="Shea T."/>
            <person name="Shenoy N."/>
            <person name="Sisk P."/>
            <person name="Stolte C."/>
            <person name="Sykes S."/>
            <person name="Walk T."/>
            <person name="White J."/>
            <person name="Yandava C."/>
            <person name="Haas B."/>
            <person name="Nusbaum C."/>
            <person name="Birren B."/>
        </authorList>
    </citation>
    <scope>NUCLEOTIDE SEQUENCE</scope>
    <source>
        <strain evidence="15">R3-111a-1</strain>
    </source>
</reference>
<dbReference type="Gene3D" id="1.10.630.10">
    <property type="entry name" value="Cytochrome P450"/>
    <property type="match status" value="1"/>
</dbReference>
<keyword evidence="7 14" id="KW-1133">Transmembrane helix</keyword>
<evidence type="ECO:0000256" key="8">
    <source>
        <dbReference type="ARBA" id="ARBA00023002"/>
    </source>
</evidence>
<evidence type="ECO:0000256" key="5">
    <source>
        <dbReference type="ARBA" id="ARBA00022692"/>
    </source>
</evidence>
<dbReference type="RefSeq" id="XP_009221740.1">
    <property type="nucleotide sequence ID" value="XM_009223476.1"/>
</dbReference>
<feature type="transmembrane region" description="Helical" evidence="14">
    <location>
        <begin position="9"/>
        <end position="33"/>
    </location>
</feature>
<evidence type="ECO:0000256" key="11">
    <source>
        <dbReference type="ARBA" id="ARBA00023136"/>
    </source>
</evidence>
<dbReference type="GO" id="GO:0016705">
    <property type="term" value="F:oxidoreductase activity, acting on paired donors, with incorporation or reduction of molecular oxygen"/>
    <property type="evidence" value="ECO:0007669"/>
    <property type="project" value="InterPro"/>
</dbReference>
<dbReference type="eggNOG" id="KOG0159">
    <property type="taxonomic scope" value="Eukaryota"/>
</dbReference>
<accession>J3NWK8</accession>
<evidence type="ECO:0000256" key="12">
    <source>
        <dbReference type="PIRSR" id="PIRSR602401-1"/>
    </source>
</evidence>
<dbReference type="PRINTS" id="PR00385">
    <property type="entry name" value="P450"/>
</dbReference>
<dbReference type="GO" id="GO:0020037">
    <property type="term" value="F:heme binding"/>
    <property type="evidence" value="ECO:0007669"/>
    <property type="project" value="InterPro"/>
</dbReference>
<dbReference type="InterPro" id="IPR036396">
    <property type="entry name" value="Cyt_P450_sf"/>
</dbReference>
<keyword evidence="17" id="KW-1185">Reference proteome</keyword>
<keyword evidence="10 13" id="KW-0503">Monooxygenase</keyword>
<gene>
    <name evidence="16" type="primary">20346129</name>
    <name evidence="15" type="ORF">GGTG_05671</name>
</gene>
<sequence>MTAFTSGHILAWLGIFAAAGVAYVSCVVVYRLWFHPLAKYPGPFLARISNLHQLYHAYKGDRHLEFWRLHEKYGRVVRFGPNSVSINSAAALKDVYGFRANVRKAEFYDAFVHPTPNTHNSRDKEMHARKRRVLSHAFSDSAMKEMERYILANERQFCAEIGRGATAESKGWTGPKNMADWCNWLAMDILGDLAFGKAFHMLERDDNRFAMDLVGGAARRHLICGTMPVLDRLNLDKWLFPSVAAGRARYMVYSRAQLAERTKLGDETDRRDFFYYLLRARDPETGLGFAQGELWSESNLLIIAGSDTTSTAMAATLFYLVRNPAALARAAAEVRGTFSSVEDIRQGAQLASLPYLRACIDEAMRLSPSVGGLLPREVLAGGAVVDGERLPRGTVVGTPHYAVHHNPDYYPEPFSYLPERWIAGSPRVRGGGLVAEADVAAAQSAFCPFSIGPRGCIGKGLAYVEMTTTLARVLFTYDMRRPVGVQDPSEGGAPGAEYGRHRIGEFQLFDTFTSLKEGPLVEFREREGL</sequence>
<keyword evidence="9 12" id="KW-0408">Iron</keyword>
<evidence type="ECO:0000256" key="13">
    <source>
        <dbReference type="RuleBase" id="RU000461"/>
    </source>
</evidence>
<dbReference type="EnsemblFungi" id="EJT75740">
    <property type="protein sequence ID" value="EJT75740"/>
    <property type="gene ID" value="GGTG_05671"/>
</dbReference>
<evidence type="ECO:0000313" key="15">
    <source>
        <dbReference type="EMBL" id="EJT75740.1"/>
    </source>
</evidence>
<comment type="similarity">
    <text evidence="3 13">Belongs to the cytochrome P450 family.</text>
</comment>
<comment type="subcellular location">
    <subcellularLocation>
        <location evidence="2">Membrane</location>
    </subcellularLocation>
</comment>
<reference evidence="16" key="4">
    <citation type="journal article" date="2015" name="G3 (Bethesda)">
        <title>Genome sequences of three phytopathogenic species of the Magnaporthaceae family of fungi.</title>
        <authorList>
            <person name="Okagaki L.H."/>
            <person name="Nunes C.C."/>
            <person name="Sailsbery J."/>
            <person name="Clay B."/>
            <person name="Brown D."/>
            <person name="John T."/>
            <person name="Oh Y."/>
            <person name="Young N."/>
            <person name="Fitzgerald M."/>
            <person name="Haas B.J."/>
            <person name="Zeng Q."/>
            <person name="Young S."/>
            <person name="Adiconis X."/>
            <person name="Fan L."/>
            <person name="Levin J.Z."/>
            <person name="Mitchell T.K."/>
            <person name="Okubara P.A."/>
            <person name="Farman M.L."/>
            <person name="Kohn L.M."/>
            <person name="Birren B."/>
            <person name="Ma L.-J."/>
            <person name="Dean R.A."/>
        </authorList>
    </citation>
    <scope>NUCLEOTIDE SEQUENCE</scope>
    <source>
        <strain evidence="16">R3-111a-1</strain>
    </source>
</reference>
<keyword evidence="8 13" id="KW-0560">Oxidoreductase</keyword>
<dbReference type="PANTHER" id="PTHR24305">
    <property type="entry name" value="CYTOCHROME P450"/>
    <property type="match status" value="1"/>
</dbReference>
<dbReference type="PRINTS" id="PR00463">
    <property type="entry name" value="EP450I"/>
</dbReference>
<evidence type="ECO:0000256" key="14">
    <source>
        <dbReference type="SAM" id="Phobius"/>
    </source>
</evidence>
<dbReference type="InterPro" id="IPR050121">
    <property type="entry name" value="Cytochrome_P450_monoxygenase"/>
</dbReference>
<dbReference type="InterPro" id="IPR017972">
    <property type="entry name" value="Cyt_P450_CS"/>
</dbReference>
<dbReference type="SUPFAM" id="SSF48264">
    <property type="entry name" value="Cytochrome P450"/>
    <property type="match status" value="1"/>
</dbReference>
<dbReference type="STRING" id="644352.J3NWK8"/>
<dbReference type="GeneID" id="20346129"/>
<dbReference type="PROSITE" id="PS00086">
    <property type="entry name" value="CYTOCHROME_P450"/>
    <property type="match status" value="1"/>
</dbReference>
<evidence type="ECO:0000313" key="17">
    <source>
        <dbReference type="Proteomes" id="UP000006039"/>
    </source>
</evidence>
<reference evidence="16" key="5">
    <citation type="submission" date="2018-04" db="UniProtKB">
        <authorList>
            <consortium name="EnsemblFungi"/>
        </authorList>
    </citation>
    <scope>IDENTIFICATION</scope>
    <source>
        <strain evidence="16">R3-111a-1</strain>
    </source>
</reference>
<dbReference type="GO" id="GO:0005506">
    <property type="term" value="F:iron ion binding"/>
    <property type="evidence" value="ECO:0007669"/>
    <property type="project" value="InterPro"/>
</dbReference>
<keyword evidence="11 14" id="KW-0472">Membrane</keyword>
<evidence type="ECO:0000256" key="6">
    <source>
        <dbReference type="ARBA" id="ARBA00022723"/>
    </source>
</evidence>
<dbReference type="Pfam" id="PF00067">
    <property type="entry name" value="p450"/>
    <property type="match status" value="1"/>
</dbReference>